<dbReference type="Proteomes" id="UP000507470">
    <property type="component" value="Unassembled WGS sequence"/>
</dbReference>
<dbReference type="EMBL" id="CACVKT020003653">
    <property type="protein sequence ID" value="CAC5384813.1"/>
    <property type="molecule type" value="Genomic_DNA"/>
</dbReference>
<dbReference type="PROSITE" id="PS50088">
    <property type="entry name" value="ANK_REPEAT"/>
    <property type="match status" value="3"/>
</dbReference>
<feature type="compositionally biased region" description="Low complexity" evidence="2">
    <location>
        <begin position="708"/>
        <end position="728"/>
    </location>
</feature>
<dbReference type="Gene3D" id="1.25.40.20">
    <property type="entry name" value="Ankyrin repeat-containing domain"/>
    <property type="match status" value="1"/>
</dbReference>
<feature type="repeat" description="ANK" evidence="1">
    <location>
        <begin position="145"/>
        <end position="177"/>
    </location>
</feature>
<gene>
    <name evidence="3" type="ORF">MCOR_20423</name>
</gene>
<feature type="region of interest" description="Disordered" evidence="2">
    <location>
        <begin position="268"/>
        <end position="334"/>
    </location>
</feature>
<dbReference type="GO" id="GO:0005654">
    <property type="term" value="C:nucleoplasm"/>
    <property type="evidence" value="ECO:0007669"/>
    <property type="project" value="TreeGrafter"/>
</dbReference>
<keyword evidence="4" id="KW-1185">Reference proteome</keyword>
<feature type="compositionally biased region" description="Basic and acidic residues" evidence="2">
    <location>
        <begin position="615"/>
        <end position="643"/>
    </location>
</feature>
<dbReference type="SMART" id="SM00248">
    <property type="entry name" value="ANK"/>
    <property type="match status" value="3"/>
</dbReference>
<feature type="region of interest" description="Disordered" evidence="2">
    <location>
        <begin position="1"/>
        <end position="94"/>
    </location>
</feature>
<accession>A0A6J8BLZ3</accession>
<evidence type="ECO:0000313" key="4">
    <source>
        <dbReference type="Proteomes" id="UP000507470"/>
    </source>
</evidence>
<dbReference type="InterPro" id="IPR053210">
    <property type="entry name" value="ANKRD12"/>
</dbReference>
<dbReference type="PANTHER" id="PTHR24149">
    <property type="entry name" value="ANKYRIN REPEAT DOMAIN-CONTAINING PROTEIN 12"/>
    <property type="match status" value="1"/>
</dbReference>
<organism evidence="3 4">
    <name type="scientific">Mytilus coruscus</name>
    <name type="common">Sea mussel</name>
    <dbReference type="NCBI Taxonomy" id="42192"/>
    <lineage>
        <taxon>Eukaryota</taxon>
        <taxon>Metazoa</taxon>
        <taxon>Spiralia</taxon>
        <taxon>Lophotrochozoa</taxon>
        <taxon>Mollusca</taxon>
        <taxon>Bivalvia</taxon>
        <taxon>Autobranchia</taxon>
        <taxon>Pteriomorphia</taxon>
        <taxon>Mytilida</taxon>
        <taxon>Mytiloidea</taxon>
        <taxon>Mytilidae</taxon>
        <taxon>Mytilinae</taxon>
        <taxon>Mytilus</taxon>
    </lineage>
</organism>
<evidence type="ECO:0000256" key="2">
    <source>
        <dbReference type="SAM" id="MobiDB-lite"/>
    </source>
</evidence>
<feature type="region of interest" description="Disordered" evidence="2">
    <location>
        <begin position="459"/>
        <end position="485"/>
    </location>
</feature>
<dbReference type="InterPro" id="IPR036770">
    <property type="entry name" value="Ankyrin_rpt-contain_sf"/>
</dbReference>
<dbReference type="SUPFAM" id="SSF48403">
    <property type="entry name" value="Ankyrin repeat"/>
    <property type="match status" value="1"/>
</dbReference>
<feature type="region of interest" description="Disordered" evidence="2">
    <location>
        <begin position="568"/>
        <end position="587"/>
    </location>
</feature>
<feature type="compositionally biased region" description="Low complexity" evidence="2">
    <location>
        <begin position="568"/>
        <end position="580"/>
    </location>
</feature>
<dbReference type="PANTHER" id="PTHR24149:SF14">
    <property type="entry name" value="ANKYRIN REPEAT DOMAIN 12"/>
    <property type="match status" value="1"/>
</dbReference>
<dbReference type="PROSITE" id="PS50297">
    <property type="entry name" value="ANK_REP_REGION"/>
    <property type="match status" value="3"/>
</dbReference>
<feature type="region of interest" description="Disordered" evidence="2">
    <location>
        <begin position="109"/>
        <end position="133"/>
    </location>
</feature>
<feature type="repeat" description="ANK" evidence="1">
    <location>
        <begin position="211"/>
        <end position="243"/>
    </location>
</feature>
<keyword evidence="1" id="KW-0040">ANK repeat</keyword>
<name>A0A6J8BLZ3_MYTCO</name>
<feature type="region of interest" description="Disordered" evidence="2">
    <location>
        <begin position="703"/>
        <end position="848"/>
    </location>
</feature>
<feature type="compositionally biased region" description="Polar residues" evidence="2">
    <location>
        <begin position="81"/>
        <end position="91"/>
    </location>
</feature>
<feature type="compositionally biased region" description="Basic and acidic residues" evidence="2">
    <location>
        <begin position="290"/>
        <end position="306"/>
    </location>
</feature>
<feature type="region of interest" description="Disordered" evidence="2">
    <location>
        <begin position="598"/>
        <end position="668"/>
    </location>
</feature>
<dbReference type="PRINTS" id="PR01415">
    <property type="entry name" value="ANKYRIN"/>
</dbReference>
<feature type="compositionally biased region" description="Polar residues" evidence="2">
    <location>
        <begin position="468"/>
        <end position="477"/>
    </location>
</feature>
<evidence type="ECO:0000256" key="1">
    <source>
        <dbReference type="PROSITE-ProRule" id="PRU00023"/>
    </source>
</evidence>
<dbReference type="AlphaFoldDB" id="A0A6J8BLZ3"/>
<dbReference type="InterPro" id="IPR002110">
    <property type="entry name" value="Ankyrin_rpt"/>
</dbReference>
<feature type="compositionally biased region" description="Basic and acidic residues" evidence="2">
    <location>
        <begin position="784"/>
        <end position="816"/>
    </location>
</feature>
<evidence type="ECO:0000313" key="3">
    <source>
        <dbReference type="EMBL" id="CAC5384813.1"/>
    </source>
</evidence>
<dbReference type="Pfam" id="PF12796">
    <property type="entry name" value="Ank_2"/>
    <property type="match status" value="1"/>
</dbReference>
<feature type="compositionally biased region" description="Basic and acidic residues" evidence="2">
    <location>
        <begin position="14"/>
        <end position="27"/>
    </location>
</feature>
<dbReference type="OrthoDB" id="5806726at2759"/>
<protein>
    <submittedName>
        <fullName evidence="3">ANKRD11_12</fullName>
    </submittedName>
</protein>
<feature type="compositionally biased region" description="Basic and acidic residues" evidence="2">
    <location>
        <begin position="731"/>
        <end position="774"/>
    </location>
</feature>
<sequence length="1105" mass="123320">MPSLQYTVLPFLDMSDKKSPPRKEKPIFVRTPQSENKLLKRKILSSESPPHDEEDKKVTPKRKKTFNSDISPPQGIVQLPKTPTSGITSPRTGPLSERQQMLILMRMTDENSQDSTTNKPASPQPNIPVPKRTPIDKKVHKRNERGETPLHIAAIKGDVKQIKKLIKAGADVNVADFAGWTPLHEACNRGWVQVAKQLLKAGANVNVQGLENDTPLHDAVINAHSKLVELLLKHGANPLQQNSTGKSPVDLASSVDMGKLLRKEIITSSSDSSSLDDMRSPASPESISSLKEEDFRNSDNEERDLITSRLAKSDGTFGFGSSQGPSSRRMLIPKTQESPRLFLKFHRETGDEVSDKQKEVTSYSVIMGMSDKRSFSPADSNVSSVDSDLYDPHLEAKSNNTKTCQVENESDISSTNVLTKNNVTSSVINPNMEFQNFERLDNLEPDSQSMDSARKFLTSEMPKEDSESFTAQGNMSDSDVKSNSDKWDYIPGVVDSTHTRLKEDKLYSQISSNHRTLSSSISQSVTTNSVNSLTSVVPFSSTERTSTSNSLQCFSNFPRRNSISSNVVSSNVGPSNGASGDNSSESLVTTSGLKWELRSASSPRVEDDSNLSGKSESDRVSSPVRLDKDVRNSPRSDKEKDSRSCSPKVPPLKIIIPQKSSSSSSSESESLKIHVSKAALPYVLNPGETTQVSTAAGAPVSSLLAQESLRPSSPASSRPSSRASNTASVSKENEKVIKEEEDRLTDDTLGKLEMTEEEKESAKCKEEEKKDEANQKSTRTLRSHTKEIQKQQEKPKEKEKEKVDKEKDKEREKEKLSIINSDQSMRDDVSVSSKTAKGDEDDTQSSVQLRKRNLRPKIEPTEPPVPTLPPVTYEKPPNPYETYLAIRRQKIIFQQKSLSVVQPKPPQGFKDYLLVNCSYVLQGNSASTLSVPMLSPPNSVTEKMRDLFIEQEKARYKLGLQHLSEREKLRLALEQEKIREHGRAARASSNQNLPLSVCTLMKYDDTCNINDFDQSDEKEKTSRSRYNGRQFLSWIKDVEDKFEKIKNALLLRHHHEAESLFAVQKMDWECKMKEFGLCDKNRLPVVEELHVPMVLVNDDFELLPS</sequence>
<feature type="repeat" description="ANK" evidence="1">
    <location>
        <begin position="178"/>
        <end position="210"/>
    </location>
</feature>
<reference evidence="3 4" key="1">
    <citation type="submission" date="2020-06" db="EMBL/GenBank/DDBJ databases">
        <authorList>
            <person name="Li R."/>
            <person name="Bekaert M."/>
        </authorList>
    </citation>
    <scope>NUCLEOTIDE SEQUENCE [LARGE SCALE GENOMIC DNA]</scope>
    <source>
        <strain evidence="4">wild</strain>
    </source>
</reference>
<proteinExistence type="predicted"/>
<feature type="compositionally biased region" description="Basic and acidic residues" evidence="2">
    <location>
        <begin position="49"/>
        <end position="58"/>
    </location>
</feature>